<dbReference type="Proteomes" id="UP001549146">
    <property type="component" value="Unassembled WGS sequence"/>
</dbReference>
<reference evidence="1 2" key="1">
    <citation type="submission" date="2024-06" db="EMBL/GenBank/DDBJ databases">
        <title>Genomic Encyclopedia of Type Strains, Phase IV (KMG-IV): sequencing the most valuable type-strain genomes for metagenomic binning, comparative biology and taxonomic classification.</title>
        <authorList>
            <person name="Goeker M."/>
        </authorList>
    </citation>
    <scope>NUCLEOTIDE SEQUENCE [LARGE SCALE GENOMIC DNA]</scope>
    <source>
        <strain evidence="1 2">DSM 29388</strain>
    </source>
</reference>
<organism evidence="1 2">
    <name type="scientific">Moheibacter stercoris</name>
    <dbReference type="NCBI Taxonomy" id="1628251"/>
    <lineage>
        <taxon>Bacteria</taxon>
        <taxon>Pseudomonadati</taxon>
        <taxon>Bacteroidota</taxon>
        <taxon>Flavobacteriia</taxon>
        <taxon>Flavobacteriales</taxon>
        <taxon>Weeksellaceae</taxon>
        <taxon>Moheibacter</taxon>
    </lineage>
</organism>
<comment type="caution">
    <text evidence="1">The sequence shown here is derived from an EMBL/GenBank/DDBJ whole genome shotgun (WGS) entry which is preliminary data.</text>
</comment>
<name>A0ABV2LVA0_9FLAO</name>
<accession>A0ABV2LVA0</accession>
<dbReference type="EMBL" id="JBEPMO010000013">
    <property type="protein sequence ID" value="MET3732485.1"/>
    <property type="molecule type" value="Genomic_DNA"/>
</dbReference>
<dbReference type="RefSeq" id="WP_354509746.1">
    <property type="nucleotide sequence ID" value="NZ_JBEPMO010000013.1"/>
</dbReference>
<sequence length="220" mass="26220">MQRILEDYKIYYQTRAKRYLYHPHFQRLAQAEQNLSDAMASCEDLNHPPTGFQELAQATGIAQALDMASYKAQFYSSIDENLLADGYQELFDYIQEQTHSIAPMELMGIHAEKEQVINLKFGEDQLHRIHFLKILSKLEEIEIYENAKASSRYESELHELAKTLKKDILDSLEWERIEARKYYPEFNFNWNILWEKRHRKHISLPDLVLEKRIQQLKNLQ</sequence>
<protein>
    <submittedName>
        <fullName evidence="1">Uncharacterized protein</fullName>
    </submittedName>
</protein>
<gene>
    <name evidence="1" type="ORF">ABID46_002074</name>
</gene>
<evidence type="ECO:0000313" key="1">
    <source>
        <dbReference type="EMBL" id="MET3732485.1"/>
    </source>
</evidence>
<evidence type="ECO:0000313" key="2">
    <source>
        <dbReference type="Proteomes" id="UP001549146"/>
    </source>
</evidence>
<proteinExistence type="predicted"/>
<keyword evidence="2" id="KW-1185">Reference proteome</keyword>